<gene>
    <name evidence="2" type="ORF">PR048_000479</name>
</gene>
<protein>
    <submittedName>
        <fullName evidence="2">Uncharacterized protein</fullName>
    </submittedName>
</protein>
<evidence type="ECO:0000313" key="3">
    <source>
        <dbReference type="Proteomes" id="UP001159363"/>
    </source>
</evidence>
<evidence type="ECO:0000256" key="1">
    <source>
        <dbReference type="SAM" id="MobiDB-lite"/>
    </source>
</evidence>
<feature type="region of interest" description="Disordered" evidence="1">
    <location>
        <begin position="1"/>
        <end position="25"/>
    </location>
</feature>
<dbReference type="EMBL" id="JARBHB010000001">
    <property type="protein sequence ID" value="KAJ8895154.1"/>
    <property type="molecule type" value="Genomic_DNA"/>
</dbReference>
<comment type="caution">
    <text evidence="2">The sequence shown here is derived from an EMBL/GenBank/DDBJ whole genome shotgun (WGS) entry which is preliminary data.</text>
</comment>
<dbReference type="Proteomes" id="UP001159363">
    <property type="component" value="Chromosome 1"/>
</dbReference>
<keyword evidence="3" id="KW-1185">Reference proteome</keyword>
<accession>A0ABQ9IER6</accession>
<name>A0ABQ9IER6_9NEOP</name>
<reference evidence="2 3" key="1">
    <citation type="submission" date="2023-02" db="EMBL/GenBank/DDBJ databases">
        <title>LHISI_Scaffold_Assembly.</title>
        <authorList>
            <person name="Stuart O.P."/>
            <person name="Cleave R."/>
            <person name="Magrath M.J.L."/>
            <person name="Mikheyev A.S."/>
        </authorList>
    </citation>
    <scope>NUCLEOTIDE SEQUENCE [LARGE SCALE GENOMIC DNA]</scope>
    <source>
        <strain evidence="2">Daus_M_001</strain>
        <tissue evidence="2">Leg muscle</tissue>
    </source>
</reference>
<proteinExistence type="predicted"/>
<evidence type="ECO:0000313" key="2">
    <source>
        <dbReference type="EMBL" id="KAJ8895154.1"/>
    </source>
</evidence>
<sequence>MGGGGNQEYRVDTSATFPTCGSPGDPTVGGKYSNHSTAAPTSRGAVGWCATELGCGRLWGRIPARVARQWGSSQEDTTWGRGRVWTRWDESAEKQFSVGARRLVVRSRRDRSTSSLVYAFTQPQPLGDVRWEDEVQQADVLFALLVHSLARLLDAALQLVHAPAHCINKSHSKTSAADLGCGRLWVRIPGKARITSGPQVDEWLKFQSEMTSHERSDNSHLNAKSKKILAITRLAFISFDKLCHTKTRQSENVAGPVRWYRLFTWSLHREQPLAALRYRAPRERSERWVEFRSRALTATGRLADCDTVRSRHPQPSPTCQSVSSLQTPGNCTGRRCFGCERRSHPEILTRVTGIFSPNMITLRAHEYVATSLWSDFLDSVRRRNILEAELQQGCSGQINVRLHHRGSKLDPRSDLRLTQKTVAPFEFRPVLEIEIKFISKRRNWRFEISIRVQQLSSTNIVESEIQNHEISLVQQFYIGAKIKLDPGSELESFDLEWGKMMMHTSPLKAIRRVPTPSPHLRCFARDHSTLLKAVHDKVFTLEMNLRKKSLLLHWCSGLDYSPPTWANRVRFPAGSPPNFRTWGSYRTIPLVGGFSRGSPVSAALAFRRYCMLTSSSPSRPRCLEPPKSLHSLTHPTYREQRSVTKRVLQAAASDLATVASETQLHRFDWLPPRQLKLGVSFQITDNVVHKEKTAHQDWEQPSTVVHAIARKVGSSNKTAWNVLNEKQLQPHYSRRVQ</sequence>
<organism evidence="2 3">
    <name type="scientific">Dryococelus australis</name>
    <dbReference type="NCBI Taxonomy" id="614101"/>
    <lineage>
        <taxon>Eukaryota</taxon>
        <taxon>Metazoa</taxon>
        <taxon>Ecdysozoa</taxon>
        <taxon>Arthropoda</taxon>
        <taxon>Hexapoda</taxon>
        <taxon>Insecta</taxon>
        <taxon>Pterygota</taxon>
        <taxon>Neoptera</taxon>
        <taxon>Polyneoptera</taxon>
        <taxon>Phasmatodea</taxon>
        <taxon>Verophasmatodea</taxon>
        <taxon>Anareolatae</taxon>
        <taxon>Phasmatidae</taxon>
        <taxon>Eurycanthinae</taxon>
        <taxon>Dryococelus</taxon>
    </lineage>
</organism>